<gene>
    <name evidence="2" type="ORF">DME_LOCUS6199</name>
</gene>
<keyword evidence="4" id="KW-1185">Reference proteome</keyword>
<dbReference type="PROSITE" id="PS50240">
    <property type="entry name" value="TRYPSIN_DOM"/>
    <property type="match status" value="1"/>
</dbReference>
<dbReference type="PANTHER" id="PTHR24260">
    <property type="match status" value="1"/>
</dbReference>
<name>A0A0N4U4V3_DRAME</name>
<dbReference type="GO" id="GO:0004252">
    <property type="term" value="F:serine-type endopeptidase activity"/>
    <property type="evidence" value="ECO:0007669"/>
    <property type="project" value="InterPro"/>
</dbReference>
<reference evidence="5" key="1">
    <citation type="submission" date="2017-02" db="UniProtKB">
        <authorList>
            <consortium name="WormBaseParasite"/>
        </authorList>
    </citation>
    <scope>IDENTIFICATION</scope>
</reference>
<dbReference type="InterPro" id="IPR001254">
    <property type="entry name" value="Trypsin_dom"/>
</dbReference>
<protein>
    <submittedName>
        <fullName evidence="5">Peptidase S1 domain-containing protein</fullName>
    </submittedName>
</protein>
<evidence type="ECO:0000313" key="4">
    <source>
        <dbReference type="Proteomes" id="UP000274756"/>
    </source>
</evidence>
<feature type="domain" description="Peptidase S1" evidence="1">
    <location>
        <begin position="60"/>
        <end position="230"/>
    </location>
</feature>
<dbReference type="Gene3D" id="2.40.10.10">
    <property type="entry name" value="Trypsin-like serine proteases"/>
    <property type="match status" value="1"/>
</dbReference>
<dbReference type="SMART" id="SM00020">
    <property type="entry name" value="Tryp_SPc"/>
    <property type="match status" value="1"/>
</dbReference>
<evidence type="ECO:0000313" key="2">
    <source>
        <dbReference type="EMBL" id="VDN56226.1"/>
    </source>
</evidence>
<dbReference type="InterPro" id="IPR009003">
    <property type="entry name" value="Peptidase_S1_PA"/>
</dbReference>
<dbReference type="STRING" id="318479.A0A0N4U4V3"/>
<dbReference type="GO" id="GO:0006508">
    <property type="term" value="P:proteolysis"/>
    <property type="evidence" value="ECO:0007669"/>
    <property type="project" value="InterPro"/>
</dbReference>
<dbReference type="WBParaSite" id="DME_0000183901-mRNA-1">
    <property type="protein sequence ID" value="DME_0000183901-mRNA-1"/>
    <property type="gene ID" value="DME_0000183901"/>
</dbReference>
<dbReference type="InterPro" id="IPR051333">
    <property type="entry name" value="CLIP_Serine_Protease"/>
</dbReference>
<reference evidence="2 4" key="2">
    <citation type="submission" date="2018-11" db="EMBL/GenBank/DDBJ databases">
        <authorList>
            <consortium name="Pathogen Informatics"/>
        </authorList>
    </citation>
    <scope>NUCLEOTIDE SEQUENCE [LARGE SCALE GENOMIC DNA]</scope>
</reference>
<organism evidence="3 5">
    <name type="scientific">Dracunculus medinensis</name>
    <name type="common">Guinea worm</name>
    <dbReference type="NCBI Taxonomy" id="318479"/>
    <lineage>
        <taxon>Eukaryota</taxon>
        <taxon>Metazoa</taxon>
        <taxon>Ecdysozoa</taxon>
        <taxon>Nematoda</taxon>
        <taxon>Chromadorea</taxon>
        <taxon>Rhabditida</taxon>
        <taxon>Spirurina</taxon>
        <taxon>Dracunculoidea</taxon>
        <taxon>Dracunculidae</taxon>
        <taxon>Dracunculus</taxon>
    </lineage>
</organism>
<dbReference type="Proteomes" id="UP000274756">
    <property type="component" value="Unassembled WGS sequence"/>
</dbReference>
<dbReference type="InterPro" id="IPR043504">
    <property type="entry name" value="Peptidase_S1_PA_chymotrypsin"/>
</dbReference>
<dbReference type="Proteomes" id="UP000038040">
    <property type="component" value="Unplaced"/>
</dbReference>
<accession>A0A0N4U4V3</accession>
<dbReference type="SUPFAM" id="SSF50494">
    <property type="entry name" value="Trypsin-like serine proteases"/>
    <property type="match status" value="1"/>
</dbReference>
<dbReference type="Pfam" id="PF00089">
    <property type="entry name" value="Trypsin"/>
    <property type="match status" value="1"/>
</dbReference>
<dbReference type="PANTHER" id="PTHR24260:SF106">
    <property type="entry name" value="PEPTIDASE S1 DOMAIN-CONTAINING PROTEIN"/>
    <property type="match status" value="1"/>
</dbReference>
<sequence length="235" mass="26760">MKQFFVILGRLQSPKMDNGYYELSDIEQWTVVYGGVCIRGNSSSHRNDPLCIIPDIEKNEIRSVILDAAFLRYNCKLGHDWAIIEVKRPILFSRTIKPICLPKPNQEINELLIVFGWGRQNGKYHLFIEASPHLNEIPMRYDPKCEAPYSDKMPTEVEDYICAKTMDINDYSLPRICYGQSGSGMQQRDSNGFARLIGITSYGSVGCPPNELARFTRVDHYLSEICMATGVCDAF</sequence>
<evidence type="ECO:0000313" key="3">
    <source>
        <dbReference type="Proteomes" id="UP000038040"/>
    </source>
</evidence>
<dbReference type="AlphaFoldDB" id="A0A0N4U4V3"/>
<dbReference type="OrthoDB" id="6380398at2759"/>
<evidence type="ECO:0000313" key="5">
    <source>
        <dbReference type="WBParaSite" id="DME_0000183901-mRNA-1"/>
    </source>
</evidence>
<evidence type="ECO:0000259" key="1">
    <source>
        <dbReference type="PROSITE" id="PS50240"/>
    </source>
</evidence>
<proteinExistence type="predicted"/>
<dbReference type="EMBL" id="UYYG01001154">
    <property type="protein sequence ID" value="VDN56226.1"/>
    <property type="molecule type" value="Genomic_DNA"/>
</dbReference>